<dbReference type="AlphaFoldDB" id="G6YMD0"/>
<reference evidence="1 2" key="1">
    <citation type="journal article" date="2012" name="J. Bacteriol.">
        <title>Draft Genome Sequence of Plant Growth-Promoting Rhizobium Mesorhizobium amorphae, Isolated from Zinc-Lead Mine Tailings.</title>
        <authorList>
            <person name="Hao X."/>
            <person name="Lin Y."/>
            <person name="Johnstone L."/>
            <person name="Baltrus D.A."/>
            <person name="Miller S.J."/>
            <person name="Wei G."/>
            <person name="Rensing C."/>
        </authorList>
    </citation>
    <scope>NUCLEOTIDE SEQUENCE [LARGE SCALE GENOMIC DNA]</scope>
    <source>
        <strain evidence="1 2">CCNWGS0123</strain>
    </source>
</reference>
<accession>G6YMD0</accession>
<dbReference type="Proteomes" id="UP000002949">
    <property type="component" value="Unassembled WGS sequence"/>
</dbReference>
<dbReference type="EMBL" id="AGSN01000271">
    <property type="protein sequence ID" value="EHH02138.1"/>
    <property type="molecule type" value="Genomic_DNA"/>
</dbReference>
<sequence>MTHDREALAGMRVMRILDNDFKRLLLGSMSRVRRER</sequence>
<evidence type="ECO:0000313" key="2">
    <source>
        <dbReference type="Proteomes" id="UP000002949"/>
    </source>
</evidence>
<proteinExistence type="predicted"/>
<evidence type="ECO:0000313" key="1">
    <source>
        <dbReference type="EMBL" id="EHH02138.1"/>
    </source>
</evidence>
<dbReference type="PATRIC" id="fig|1082933.3.peg.6961"/>
<organism evidence="1 2">
    <name type="scientific">Mesorhizobium amorphae CCNWGS0123</name>
    <dbReference type="NCBI Taxonomy" id="1082933"/>
    <lineage>
        <taxon>Bacteria</taxon>
        <taxon>Pseudomonadati</taxon>
        <taxon>Pseudomonadota</taxon>
        <taxon>Alphaproteobacteria</taxon>
        <taxon>Hyphomicrobiales</taxon>
        <taxon>Phyllobacteriaceae</taxon>
        <taxon>Mesorhizobium</taxon>
    </lineage>
</organism>
<protein>
    <submittedName>
        <fullName evidence="1">Uncharacterized protein</fullName>
    </submittedName>
</protein>
<name>G6YMD0_9HYPH</name>
<keyword evidence="2" id="KW-1185">Reference proteome</keyword>
<gene>
    <name evidence="1" type="ORF">MEA186_35929</name>
</gene>